<geneLocation type="plasmid" evidence="1">
    <name>p1</name>
</geneLocation>
<name>A0A4D8R984_AZOBR</name>
<dbReference type="Proteomes" id="UP000298693">
    <property type="component" value="Plasmid p1"/>
</dbReference>
<gene>
    <name evidence="1" type="ORF">D3869_18165</name>
</gene>
<keyword evidence="1" id="KW-0614">Plasmid</keyword>
<sequence length="59" mass="6562">MEEDFAVAALDQDHVDGVTLTVLNALYQPADSWDACKGSHHLTRHRVHTRDHAVSPIVD</sequence>
<protein>
    <submittedName>
        <fullName evidence="1">Uncharacterized protein</fullName>
    </submittedName>
</protein>
<organism evidence="1 2">
    <name type="scientific">Azospirillum brasilense</name>
    <dbReference type="NCBI Taxonomy" id="192"/>
    <lineage>
        <taxon>Bacteria</taxon>
        <taxon>Pseudomonadati</taxon>
        <taxon>Pseudomonadota</taxon>
        <taxon>Alphaproteobacteria</taxon>
        <taxon>Rhodospirillales</taxon>
        <taxon>Azospirillaceae</taxon>
        <taxon>Azospirillum</taxon>
    </lineage>
</organism>
<evidence type="ECO:0000313" key="1">
    <source>
        <dbReference type="EMBL" id="QCO17186.1"/>
    </source>
</evidence>
<accession>A0A4D8R984</accession>
<dbReference type="EMBL" id="CP032346">
    <property type="protein sequence ID" value="QCO17186.1"/>
    <property type="molecule type" value="Genomic_DNA"/>
</dbReference>
<reference evidence="1 2" key="1">
    <citation type="submission" date="2018-09" db="EMBL/GenBank/DDBJ databases">
        <title>Whole genome based analysis of evolution and adaptive divergence in Indian and Brazilian strains of Azospirillum brasilense.</title>
        <authorList>
            <person name="Singh C."/>
            <person name="Tripathi A.K."/>
        </authorList>
    </citation>
    <scope>NUCLEOTIDE SEQUENCE [LARGE SCALE GENOMIC DNA]</scope>
    <source>
        <strain evidence="1 2">MTCC4039</strain>
        <plasmid evidence="1 2">p1</plasmid>
    </source>
</reference>
<evidence type="ECO:0000313" key="2">
    <source>
        <dbReference type="Proteomes" id="UP000298693"/>
    </source>
</evidence>
<dbReference type="AlphaFoldDB" id="A0A4D8R984"/>
<proteinExistence type="predicted"/>